<organism evidence="1 2">
    <name type="scientific">Methylorubrum extorquens DSM 13060</name>
    <dbReference type="NCBI Taxonomy" id="882800"/>
    <lineage>
        <taxon>Bacteria</taxon>
        <taxon>Pseudomonadati</taxon>
        <taxon>Pseudomonadota</taxon>
        <taxon>Alphaproteobacteria</taxon>
        <taxon>Hyphomicrobiales</taxon>
        <taxon>Methylobacteriaceae</taxon>
        <taxon>Methylorubrum</taxon>
    </lineage>
</organism>
<evidence type="ECO:0000313" key="2">
    <source>
        <dbReference type="Proteomes" id="UP000004382"/>
    </source>
</evidence>
<evidence type="ECO:0000313" key="1">
    <source>
        <dbReference type="EMBL" id="EHP93429.1"/>
    </source>
</evidence>
<gene>
    <name evidence="1" type="ORF">MetexDRAFT_1650</name>
</gene>
<dbReference type="AlphaFoldDB" id="H1KG88"/>
<protein>
    <submittedName>
        <fullName evidence="1">Uncharacterized protein</fullName>
    </submittedName>
</protein>
<accession>H1KG88</accession>
<sequence length="99" mass="11335">MPKFLVSYDLRSTDPDPHGEFLDQVESAGWTVWKLAPNGLYYHLPNTTLTGVFRDIDTARSAFQSAWGKTKSKGYKVIVEKWIIVEYNAATYNSDDRED</sequence>
<name>H1KG88_METEX</name>
<dbReference type="Proteomes" id="UP000004382">
    <property type="component" value="Unassembled WGS sequence"/>
</dbReference>
<comment type="caution">
    <text evidence="1">The sequence shown here is derived from an EMBL/GenBank/DDBJ whole genome shotgun (WGS) entry which is preliminary data.</text>
</comment>
<dbReference type="EMBL" id="AGJK01000031">
    <property type="protein sequence ID" value="EHP93429.1"/>
    <property type="molecule type" value="Genomic_DNA"/>
</dbReference>
<reference evidence="1 2" key="1">
    <citation type="submission" date="2011-09" db="EMBL/GenBank/DDBJ databases">
        <title>The draft genome of Methylobacterium extorquens DSM 13060.</title>
        <authorList>
            <consortium name="US DOE Joint Genome Institute (JGI-PGF)"/>
            <person name="Lucas S."/>
            <person name="Han J."/>
            <person name="Lapidus A."/>
            <person name="Cheng J.-F."/>
            <person name="Goodwin L."/>
            <person name="Pitluck S."/>
            <person name="Peters L."/>
            <person name="Land M.L."/>
            <person name="Hauser L."/>
            <person name="Koskimaki J."/>
            <person name="Halonen O."/>
            <person name="Pirttila A."/>
            <person name="Frank C."/>
            <person name="Woyke T.J."/>
        </authorList>
    </citation>
    <scope>NUCLEOTIDE SEQUENCE [LARGE SCALE GENOMIC DNA]</scope>
    <source>
        <strain evidence="1 2">DSM 13060</strain>
    </source>
</reference>
<proteinExistence type="predicted"/>